<keyword evidence="1" id="KW-1185">Reference proteome</keyword>
<evidence type="ECO:0000313" key="2">
    <source>
        <dbReference type="WBParaSite" id="Csp11.Scaffold629.g8886.t1"/>
    </source>
</evidence>
<sequence>MATIVPNSFVRMYSLKIDHGTITVAVDTEKFRLKPGETRQVQMEWPKYRSTWELPIRHYAPRNQGNVSPEWIVT</sequence>
<accession>A0A1I7UFT3</accession>
<dbReference type="AlphaFoldDB" id="A0A1I7UFT3"/>
<organism evidence="1 2">
    <name type="scientific">Caenorhabditis tropicalis</name>
    <dbReference type="NCBI Taxonomy" id="1561998"/>
    <lineage>
        <taxon>Eukaryota</taxon>
        <taxon>Metazoa</taxon>
        <taxon>Ecdysozoa</taxon>
        <taxon>Nematoda</taxon>
        <taxon>Chromadorea</taxon>
        <taxon>Rhabditida</taxon>
        <taxon>Rhabditina</taxon>
        <taxon>Rhabditomorpha</taxon>
        <taxon>Rhabditoidea</taxon>
        <taxon>Rhabditidae</taxon>
        <taxon>Peloderinae</taxon>
        <taxon>Caenorhabditis</taxon>
    </lineage>
</organism>
<name>A0A1I7UFT3_9PELO</name>
<protein>
    <submittedName>
        <fullName evidence="2">Peptidase S15</fullName>
    </submittedName>
</protein>
<proteinExistence type="predicted"/>
<reference evidence="2" key="1">
    <citation type="submission" date="2016-11" db="UniProtKB">
        <authorList>
            <consortium name="WormBaseParasite"/>
        </authorList>
    </citation>
    <scope>IDENTIFICATION</scope>
</reference>
<dbReference type="WBParaSite" id="Csp11.Scaffold629.g8886.t1">
    <property type="protein sequence ID" value="Csp11.Scaffold629.g8886.t1"/>
    <property type="gene ID" value="Csp11.Scaffold629.g8886"/>
</dbReference>
<evidence type="ECO:0000313" key="1">
    <source>
        <dbReference type="Proteomes" id="UP000095282"/>
    </source>
</evidence>
<dbReference type="Proteomes" id="UP000095282">
    <property type="component" value="Unplaced"/>
</dbReference>